<protein>
    <submittedName>
        <fullName evidence="1">Uncharacterized protein</fullName>
    </submittedName>
</protein>
<accession>A0ABR0EER1</accession>
<proteinExistence type="predicted"/>
<evidence type="ECO:0000313" key="2">
    <source>
        <dbReference type="Proteomes" id="UP001305779"/>
    </source>
</evidence>
<gene>
    <name evidence="1" type="ORF">PRZ48_008148</name>
</gene>
<sequence>MERGPFKFLLRAIVVVAAAAGLLVFLFAAHEPVGVHAVEHRDTVRFDADSAVNVTGSALRRDVTMELDTTTANATLEGDAVGRRAILEHATPEMFQLFEEYRRRGEWLLDLMFTPEEQIGDQLPGHANGQTHFEHSKYYEDWDETSRAANTQEIQELAHLRGMRYVRGFPIGPTPVSFSERDHDLQEFTWKQSKQYFGNNGVLYAPTKGQYDFAISKKNKLIVINRVLSPHMKTGLSDERLPKVHKISDILFKRTAVQFNFPHLPGAVYSIPPRWIVMKDVAEPSDTLQIVSWCLNLRLPNFNAYPRWDNRQTFRAMGHVLLTHRRFRFSDWVLASVTIFSEGKMGPNGEMPTLIWWAGRSRAFGNRYEETVSLLRQARDLNKQAEVDWIDRPDDHNPGVLEYPFPMDLVIS</sequence>
<evidence type="ECO:0000313" key="1">
    <source>
        <dbReference type="EMBL" id="KAK4499962.1"/>
    </source>
</evidence>
<dbReference type="EMBL" id="JAXOVC010000006">
    <property type="protein sequence ID" value="KAK4499962.1"/>
    <property type="molecule type" value="Genomic_DNA"/>
</dbReference>
<comment type="caution">
    <text evidence="1">The sequence shown here is derived from an EMBL/GenBank/DDBJ whole genome shotgun (WGS) entry which is preliminary data.</text>
</comment>
<keyword evidence="2" id="KW-1185">Reference proteome</keyword>
<reference evidence="1 2" key="1">
    <citation type="journal article" date="2023" name="G3 (Bethesda)">
        <title>A chromosome-level genome assembly of Zasmidium syzygii isolated from banana leaves.</title>
        <authorList>
            <person name="van Westerhoven A.C."/>
            <person name="Mehrabi R."/>
            <person name="Talebi R."/>
            <person name="Steentjes M.B.F."/>
            <person name="Corcolon B."/>
            <person name="Chong P.A."/>
            <person name="Kema G.H.J."/>
            <person name="Seidl M.F."/>
        </authorList>
    </citation>
    <scope>NUCLEOTIDE SEQUENCE [LARGE SCALE GENOMIC DNA]</scope>
    <source>
        <strain evidence="1 2">P124</strain>
    </source>
</reference>
<dbReference type="Proteomes" id="UP001305779">
    <property type="component" value="Unassembled WGS sequence"/>
</dbReference>
<organism evidence="1 2">
    <name type="scientific">Zasmidium cellare</name>
    <name type="common">Wine cellar mold</name>
    <name type="synonym">Racodium cellare</name>
    <dbReference type="NCBI Taxonomy" id="395010"/>
    <lineage>
        <taxon>Eukaryota</taxon>
        <taxon>Fungi</taxon>
        <taxon>Dikarya</taxon>
        <taxon>Ascomycota</taxon>
        <taxon>Pezizomycotina</taxon>
        <taxon>Dothideomycetes</taxon>
        <taxon>Dothideomycetidae</taxon>
        <taxon>Mycosphaerellales</taxon>
        <taxon>Mycosphaerellaceae</taxon>
        <taxon>Zasmidium</taxon>
    </lineage>
</organism>
<name>A0ABR0EER1_ZASCE</name>